<sequence>MKKFLLFILLVSVSFPVFSQTNPALEFAAGDGNPTGNGPVTTTTIRFRNNTNNPTGNTFATYNPALTVTATLTNQQFNFVGIAENGSTFFGQRIVPALIFPTHAGSLGVPSSSDFSGSGASTGQGLSITENRVIEIINITNPLRIANVPTNQRVRIVDLVLTFNRPVNNPILHIQGLGGFSGSLAFSAELNLLTSNVPVTLSKLSGSSGLVVQTVGGVQQINNPNPIASDGDSSGKGSVLISGTGISTITFRIFLRGDGNGSDWAQSDTDIAGDAWAFSFTLLESDLAVTKTVNNSTPNFNDLVVFTVTATNNGASNNTNVEVLDQLPNGFTFVSSSATAGTYNAGTGIWQIGNLNSGQSQTLTITATVNGSGNFTNQASISGLQSDPVSGNNSAQVVVNPNLADLQLSKSVSNENPAVGETVTFTIGVANLGPANATGVSVEDFLPPGFGSVTNISNGGTITGNVITWTNLSIPNGNTLNLTFDAQVLPKN</sequence>
<keyword evidence="4" id="KW-1185">Reference proteome</keyword>
<dbReference type="PANTHER" id="PTHR34819">
    <property type="entry name" value="LARGE CYSTEINE-RICH PERIPLASMIC PROTEIN OMCB"/>
    <property type="match status" value="1"/>
</dbReference>
<dbReference type="EMBL" id="BMYF01000038">
    <property type="protein sequence ID" value="GHB53561.1"/>
    <property type="molecule type" value="Genomic_DNA"/>
</dbReference>
<keyword evidence="1" id="KW-0732">Signal</keyword>
<dbReference type="InterPro" id="IPR013783">
    <property type="entry name" value="Ig-like_fold"/>
</dbReference>
<feature type="domain" description="DUF11" evidence="2">
    <location>
        <begin position="405"/>
        <end position="489"/>
    </location>
</feature>
<name>A0A8J3G7S8_9BACT</name>
<evidence type="ECO:0000313" key="3">
    <source>
        <dbReference type="EMBL" id="GHB53561.1"/>
    </source>
</evidence>
<dbReference type="InterPro" id="IPR001434">
    <property type="entry name" value="OmcB-like_DUF11"/>
</dbReference>
<comment type="caution">
    <text evidence="3">The sequence shown here is derived from an EMBL/GenBank/DDBJ whole genome shotgun (WGS) entry which is preliminary data.</text>
</comment>
<proteinExistence type="predicted"/>
<feature type="domain" description="DUF11" evidence="2">
    <location>
        <begin position="286"/>
        <end position="398"/>
    </location>
</feature>
<organism evidence="3 4">
    <name type="scientific">Mongoliitalea lutea</name>
    <dbReference type="NCBI Taxonomy" id="849756"/>
    <lineage>
        <taxon>Bacteria</taxon>
        <taxon>Pseudomonadati</taxon>
        <taxon>Bacteroidota</taxon>
        <taxon>Cytophagia</taxon>
        <taxon>Cytophagales</taxon>
        <taxon>Cyclobacteriaceae</taxon>
        <taxon>Mongoliitalea</taxon>
    </lineage>
</organism>
<reference evidence="3" key="2">
    <citation type="submission" date="2020-09" db="EMBL/GenBank/DDBJ databases">
        <authorList>
            <person name="Sun Q."/>
            <person name="Kim S."/>
        </authorList>
    </citation>
    <scope>NUCLEOTIDE SEQUENCE</scope>
    <source>
        <strain evidence="3">KCTC 23224</strain>
    </source>
</reference>
<dbReference type="Proteomes" id="UP000642809">
    <property type="component" value="Unassembled WGS sequence"/>
</dbReference>
<dbReference type="PANTHER" id="PTHR34819:SF3">
    <property type="entry name" value="CELL SURFACE PROTEIN"/>
    <property type="match status" value="1"/>
</dbReference>
<dbReference type="Pfam" id="PF01345">
    <property type="entry name" value="DUF11"/>
    <property type="match status" value="2"/>
</dbReference>
<dbReference type="AlphaFoldDB" id="A0A8J3G7S8"/>
<evidence type="ECO:0000313" key="4">
    <source>
        <dbReference type="Proteomes" id="UP000642809"/>
    </source>
</evidence>
<feature type="chain" id="PRO_5035324621" description="DUF11 domain-containing protein" evidence="1">
    <location>
        <begin position="20"/>
        <end position="492"/>
    </location>
</feature>
<dbReference type="RefSeq" id="WP_189586667.1">
    <property type="nucleotide sequence ID" value="NZ_BMYF01000038.1"/>
</dbReference>
<reference evidence="3" key="1">
    <citation type="journal article" date="2014" name="Int. J. Syst. Evol. Microbiol.">
        <title>Complete genome sequence of Corynebacterium casei LMG S-19264T (=DSM 44701T), isolated from a smear-ripened cheese.</title>
        <authorList>
            <consortium name="US DOE Joint Genome Institute (JGI-PGF)"/>
            <person name="Walter F."/>
            <person name="Albersmeier A."/>
            <person name="Kalinowski J."/>
            <person name="Ruckert C."/>
        </authorList>
    </citation>
    <scope>NUCLEOTIDE SEQUENCE</scope>
    <source>
        <strain evidence="3">KCTC 23224</strain>
    </source>
</reference>
<dbReference type="Gene3D" id="2.60.40.10">
    <property type="entry name" value="Immunoglobulins"/>
    <property type="match status" value="1"/>
</dbReference>
<evidence type="ECO:0000259" key="2">
    <source>
        <dbReference type="Pfam" id="PF01345"/>
    </source>
</evidence>
<dbReference type="InterPro" id="IPR047589">
    <property type="entry name" value="DUF11_rpt"/>
</dbReference>
<dbReference type="InterPro" id="IPR051172">
    <property type="entry name" value="Chlamydia_OmcB"/>
</dbReference>
<dbReference type="NCBIfam" id="TIGR01451">
    <property type="entry name" value="B_ant_repeat"/>
    <property type="match status" value="2"/>
</dbReference>
<accession>A0A8J3G7S8</accession>
<feature type="signal peptide" evidence="1">
    <location>
        <begin position="1"/>
        <end position="19"/>
    </location>
</feature>
<protein>
    <recommendedName>
        <fullName evidence="2">DUF11 domain-containing protein</fullName>
    </recommendedName>
</protein>
<gene>
    <name evidence="3" type="ORF">GCM10008106_37420</name>
</gene>
<dbReference type="Gene3D" id="2.60.40.1170">
    <property type="entry name" value="Mu homology domain, subdomain B"/>
    <property type="match status" value="1"/>
</dbReference>
<evidence type="ECO:0000256" key="1">
    <source>
        <dbReference type="SAM" id="SignalP"/>
    </source>
</evidence>